<keyword evidence="11" id="KW-1185">Reference proteome</keyword>
<feature type="transmembrane region" description="Helical" evidence="8">
    <location>
        <begin position="300"/>
        <end position="318"/>
    </location>
</feature>
<dbReference type="PATRIC" id="fig|1121015.4.peg.2679"/>
<organism evidence="10 11">
    <name type="scientific">Arenimonas oryziterrae DSM 21050 = YC6267</name>
    <dbReference type="NCBI Taxonomy" id="1121015"/>
    <lineage>
        <taxon>Bacteria</taxon>
        <taxon>Pseudomonadati</taxon>
        <taxon>Pseudomonadota</taxon>
        <taxon>Gammaproteobacteria</taxon>
        <taxon>Lysobacterales</taxon>
        <taxon>Lysobacteraceae</taxon>
        <taxon>Arenimonas</taxon>
    </lineage>
</organism>
<gene>
    <name evidence="10" type="ORF">N789_04975</name>
</gene>
<evidence type="ECO:0000256" key="8">
    <source>
        <dbReference type="SAM" id="Phobius"/>
    </source>
</evidence>
<evidence type="ECO:0000259" key="9">
    <source>
        <dbReference type="Pfam" id="PF13231"/>
    </source>
</evidence>
<evidence type="ECO:0000313" key="10">
    <source>
        <dbReference type="EMBL" id="KFN41244.1"/>
    </source>
</evidence>
<dbReference type="PANTHER" id="PTHR33908:SF11">
    <property type="entry name" value="MEMBRANE PROTEIN"/>
    <property type="match status" value="1"/>
</dbReference>
<evidence type="ECO:0000256" key="1">
    <source>
        <dbReference type="ARBA" id="ARBA00004651"/>
    </source>
</evidence>
<comment type="caution">
    <text evidence="10">The sequence shown here is derived from an EMBL/GenBank/DDBJ whole genome shotgun (WGS) entry which is preliminary data.</text>
</comment>
<accession>A0A091AQE8</accession>
<evidence type="ECO:0000256" key="4">
    <source>
        <dbReference type="ARBA" id="ARBA00022679"/>
    </source>
</evidence>
<keyword evidence="2" id="KW-1003">Cell membrane</keyword>
<dbReference type="RefSeq" id="WP_022967941.1">
    <property type="nucleotide sequence ID" value="NZ_ATVD01000001.1"/>
</dbReference>
<keyword evidence="3" id="KW-0328">Glycosyltransferase</keyword>
<feature type="transmembrane region" description="Helical" evidence="8">
    <location>
        <begin position="238"/>
        <end position="261"/>
    </location>
</feature>
<dbReference type="eggNOG" id="COG1807">
    <property type="taxonomic scope" value="Bacteria"/>
</dbReference>
<dbReference type="Pfam" id="PF13231">
    <property type="entry name" value="PMT_2"/>
    <property type="match status" value="1"/>
</dbReference>
<feature type="domain" description="Glycosyltransferase RgtA/B/C/D-like" evidence="9">
    <location>
        <begin position="52"/>
        <end position="210"/>
    </location>
</feature>
<feature type="transmembrane region" description="Helical" evidence="8">
    <location>
        <begin position="325"/>
        <end position="347"/>
    </location>
</feature>
<feature type="transmembrane region" description="Helical" evidence="8">
    <location>
        <begin position="71"/>
        <end position="92"/>
    </location>
</feature>
<feature type="transmembrane region" description="Helical" evidence="8">
    <location>
        <begin position="150"/>
        <end position="179"/>
    </location>
</feature>
<proteinExistence type="predicted"/>
<dbReference type="PANTHER" id="PTHR33908">
    <property type="entry name" value="MANNOSYLTRANSFERASE YKCB-RELATED"/>
    <property type="match status" value="1"/>
</dbReference>
<sequence length="621" mass="67360">MNRGSLRVKFIALWSVLSLAKIALAARLPLFVDEAFYAWESRHPAWAYSDLPGMTAWLIGLGRAMAGGQVLAVRALFLVIGAALPWLVVRIAARWFGTEAGWRAGLWALLMPLAGLTGVLAMPDVPLLLAALLCLDGIAQLRERVSVAGWLALTVGLVVGGFSHYRFAIVVLAGLLGLVCDARSRRLLRDARLWLALAVGALAWLPLLLWNLDHAGAGWRFQVLERNPWSWHLSALTWLPIQALVVTPLLFVFALLAGVGLQRRRREDPDGPWGLLFGIGLVSVAGYFVLGFFADAERVSFHWPLAGWLVLVIALAGLDRPHTRGWAVATNAVAGLGLASVLVWLMAASVPAWRKRLATTGFYPQDFAGIAPVVDALRKKSLPADARIVADNFEIAAQLAFALDRADILVLDHPHNHRHGRAAQLAQWRVQWNAADRVSGPPTWLVVDDGAVSMKQRLQAYHALCAQMGGLTAADVIEFDRGRQRYLLFAPPASASRTEQHCITPALAWIDAPTGKQVLRSSFAVSGWAFKDGAGIDRVVITLDGQPVADADYGRAMPQVAGYWKISTDPQQPRVGFDAVVDASALPAGKHRLGLVLYGKNGSVEVWPAQTIRIAAGADRP</sequence>
<reference evidence="10 11" key="1">
    <citation type="submission" date="2013-09" db="EMBL/GenBank/DDBJ databases">
        <title>Genome sequencing of Arenimonas oryziterrae.</title>
        <authorList>
            <person name="Chen F."/>
            <person name="Wang G."/>
        </authorList>
    </citation>
    <scope>NUCLEOTIDE SEQUENCE [LARGE SCALE GENOMIC DNA]</scope>
    <source>
        <strain evidence="10 11">YC6267</strain>
    </source>
</reference>
<keyword evidence="5 8" id="KW-0812">Transmembrane</keyword>
<evidence type="ECO:0000256" key="2">
    <source>
        <dbReference type="ARBA" id="ARBA00022475"/>
    </source>
</evidence>
<protein>
    <recommendedName>
        <fullName evidence="9">Glycosyltransferase RgtA/B/C/D-like domain-containing protein</fullName>
    </recommendedName>
</protein>
<dbReference type="OrthoDB" id="7167895at2"/>
<dbReference type="InterPro" id="IPR038731">
    <property type="entry name" value="RgtA/B/C-like"/>
</dbReference>
<name>A0A091AQE8_9GAMM</name>
<evidence type="ECO:0000256" key="3">
    <source>
        <dbReference type="ARBA" id="ARBA00022676"/>
    </source>
</evidence>
<feature type="transmembrane region" description="Helical" evidence="8">
    <location>
        <begin position="273"/>
        <end position="294"/>
    </location>
</feature>
<evidence type="ECO:0000256" key="6">
    <source>
        <dbReference type="ARBA" id="ARBA00022989"/>
    </source>
</evidence>
<evidence type="ECO:0000256" key="5">
    <source>
        <dbReference type="ARBA" id="ARBA00022692"/>
    </source>
</evidence>
<feature type="transmembrane region" description="Helical" evidence="8">
    <location>
        <begin position="191"/>
        <end position="210"/>
    </location>
</feature>
<dbReference type="InterPro" id="IPR050297">
    <property type="entry name" value="LipidA_mod_glycosyltrf_83"/>
</dbReference>
<evidence type="ECO:0000313" key="11">
    <source>
        <dbReference type="Proteomes" id="UP000029385"/>
    </source>
</evidence>
<dbReference type="Proteomes" id="UP000029385">
    <property type="component" value="Unassembled WGS sequence"/>
</dbReference>
<evidence type="ECO:0000256" key="7">
    <source>
        <dbReference type="ARBA" id="ARBA00023136"/>
    </source>
</evidence>
<feature type="transmembrane region" description="Helical" evidence="8">
    <location>
        <begin position="104"/>
        <end position="122"/>
    </location>
</feature>
<dbReference type="STRING" id="1121015.GCA_000420545_00268"/>
<dbReference type="GO" id="GO:0009103">
    <property type="term" value="P:lipopolysaccharide biosynthetic process"/>
    <property type="evidence" value="ECO:0007669"/>
    <property type="project" value="UniProtKB-ARBA"/>
</dbReference>
<comment type="subcellular location">
    <subcellularLocation>
        <location evidence="1">Cell membrane</location>
        <topology evidence="1">Multi-pass membrane protein</topology>
    </subcellularLocation>
</comment>
<keyword evidence="7 8" id="KW-0472">Membrane</keyword>
<keyword evidence="6 8" id="KW-1133">Transmembrane helix</keyword>
<dbReference type="GO" id="GO:0005886">
    <property type="term" value="C:plasma membrane"/>
    <property type="evidence" value="ECO:0007669"/>
    <property type="project" value="UniProtKB-SubCell"/>
</dbReference>
<dbReference type="AlphaFoldDB" id="A0A091AQE8"/>
<keyword evidence="4" id="KW-0808">Transferase</keyword>
<dbReference type="EMBL" id="AVCI01000045">
    <property type="protein sequence ID" value="KFN41244.1"/>
    <property type="molecule type" value="Genomic_DNA"/>
</dbReference>
<dbReference type="GO" id="GO:0016763">
    <property type="term" value="F:pentosyltransferase activity"/>
    <property type="evidence" value="ECO:0007669"/>
    <property type="project" value="TreeGrafter"/>
</dbReference>